<protein>
    <submittedName>
        <fullName evidence="1">Uncharacterized protein</fullName>
    </submittedName>
</protein>
<dbReference type="AlphaFoldDB" id="A0A5J4UG34"/>
<reference evidence="1 2" key="1">
    <citation type="submission" date="2019-03" db="EMBL/GenBank/DDBJ databases">
        <title>Single cell metagenomics reveals metabolic interactions within the superorganism composed of flagellate Streblomastix strix and complex community of Bacteroidetes bacteria on its surface.</title>
        <authorList>
            <person name="Treitli S.C."/>
            <person name="Kolisko M."/>
            <person name="Husnik F."/>
            <person name="Keeling P."/>
            <person name="Hampl V."/>
        </authorList>
    </citation>
    <scope>NUCLEOTIDE SEQUENCE [LARGE SCALE GENOMIC DNA]</scope>
    <source>
        <strain evidence="1">ST1C</strain>
    </source>
</reference>
<gene>
    <name evidence="1" type="ORF">EZS28_035661</name>
</gene>
<organism evidence="1 2">
    <name type="scientific">Streblomastix strix</name>
    <dbReference type="NCBI Taxonomy" id="222440"/>
    <lineage>
        <taxon>Eukaryota</taxon>
        <taxon>Metamonada</taxon>
        <taxon>Preaxostyla</taxon>
        <taxon>Oxymonadida</taxon>
        <taxon>Streblomastigidae</taxon>
        <taxon>Streblomastix</taxon>
    </lineage>
</organism>
<name>A0A5J4UG34_9EUKA</name>
<accession>A0A5J4UG34</accession>
<evidence type="ECO:0000313" key="2">
    <source>
        <dbReference type="Proteomes" id="UP000324800"/>
    </source>
</evidence>
<sequence length="101" mass="11794">MMVRVSRFPLAVSDLNDCFWLAYAMWILKCINKANGKVSPDQISQWISVLEPLSVASTIKFKWREQYYNDDRYKKIATSFGPSALKTIYFNIRQGDDFITQ</sequence>
<comment type="caution">
    <text evidence="1">The sequence shown here is derived from an EMBL/GenBank/DDBJ whole genome shotgun (WGS) entry which is preliminary data.</text>
</comment>
<evidence type="ECO:0000313" key="1">
    <source>
        <dbReference type="EMBL" id="KAA6368812.1"/>
    </source>
</evidence>
<proteinExistence type="predicted"/>
<dbReference type="Proteomes" id="UP000324800">
    <property type="component" value="Unassembled WGS sequence"/>
</dbReference>
<dbReference type="EMBL" id="SNRW01016967">
    <property type="protein sequence ID" value="KAA6368812.1"/>
    <property type="molecule type" value="Genomic_DNA"/>
</dbReference>